<organism evidence="3 4">
    <name type="scientific">Rhodoferax koreensis</name>
    <dbReference type="NCBI Taxonomy" id="1842727"/>
    <lineage>
        <taxon>Bacteria</taxon>
        <taxon>Pseudomonadati</taxon>
        <taxon>Pseudomonadota</taxon>
        <taxon>Betaproteobacteria</taxon>
        <taxon>Burkholderiales</taxon>
        <taxon>Comamonadaceae</taxon>
        <taxon>Rhodoferax</taxon>
    </lineage>
</organism>
<feature type="region of interest" description="Disordered" evidence="1">
    <location>
        <begin position="343"/>
        <end position="391"/>
    </location>
</feature>
<dbReference type="InterPro" id="IPR057840">
    <property type="entry name" value="FimV_N"/>
</dbReference>
<dbReference type="AlphaFoldDB" id="A0A1P8JTG1"/>
<reference evidence="3 4" key="1">
    <citation type="submission" date="2017-01" db="EMBL/GenBank/DDBJ databases">
        <authorList>
            <person name="Mah S.A."/>
            <person name="Swanson W.J."/>
            <person name="Moy G.W."/>
            <person name="Vacquier V.D."/>
        </authorList>
    </citation>
    <scope>NUCLEOTIDE SEQUENCE [LARGE SCALE GENOMIC DNA]</scope>
    <source>
        <strain evidence="3 4">DCY110</strain>
    </source>
</reference>
<evidence type="ECO:0000313" key="4">
    <source>
        <dbReference type="Proteomes" id="UP000186609"/>
    </source>
</evidence>
<feature type="region of interest" description="Disordered" evidence="1">
    <location>
        <begin position="712"/>
        <end position="758"/>
    </location>
</feature>
<keyword evidence="4" id="KW-1185">Reference proteome</keyword>
<feature type="compositionally biased region" description="Low complexity" evidence="1">
    <location>
        <begin position="716"/>
        <end position="746"/>
    </location>
</feature>
<feature type="region of interest" description="Disordered" evidence="1">
    <location>
        <begin position="554"/>
        <end position="587"/>
    </location>
</feature>
<dbReference type="Gene3D" id="3.10.350.10">
    <property type="entry name" value="LysM domain"/>
    <property type="match status" value="1"/>
</dbReference>
<dbReference type="InterPro" id="IPR038440">
    <property type="entry name" value="FimV_C_sf"/>
</dbReference>
<dbReference type="Pfam" id="PF25800">
    <property type="entry name" value="FimV_N"/>
    <property type="match status" value="1"/>
</dbReference>
<dbReference type="Proteomes" id="UP000186609">
    <property type="component" value="Chromosome"/>
</dbReference>
<dbReference type="InterPro" id="IPR020012">
    <property type="entry name" value="LysM_FimV"/>
</dbReference>
<feature type="region of interest" description="Disordered" evidence="1">
    <location>
        <begin position="168"/>
        <end position="253"/>
    </location>
</feature>
<feature type="domain" description="FimV N-terminal" evidence="2">
    <location>
        <begin position="42"/>
        <end position="149"/>
    </location>
</feature>
<evidence type="ECO:0000259" key="2">
    <source>
        <dbReference type="Pfam" id="PF25800"/>
    </source>
</evidence>
<feature type="compositionally biased region" description="Polar residues" evidence="1">
    <location>
        <begin position="575"/>
        <end position="585"/>
    </location>
</feature>
<dbReference type="STRING" id="1842727.RD110_07130"/>
<sequence>MPVDPAPTTPGLTASLSGWKASASALTVAIALAFPAGDALALSLGRITVLSALGEPLRAEIEVPDISASEAETLRTEIAPVEAFRAAGLEYSPALNNVRVQLQRRPNGQSVLRVSSDTVVNDPFIDIILQATWSSGRTVRDYTILLDPPALRQPPPAVAVAPQVTAPTAPAVRTPPPVVAQRAPAPPAVAAPPPAVATPPATPPAPAPTPAPAPARPPVAAPRPAPASVPTPAPTPAPAPANSGPGSQQVTVKPGDTASRIAAANKPASVSLDQMLVAMLRSNPDAFIRGNVNRMKAGAVLDVPSAATAAATPPAEASQIITAQSRDFNAFRNRLASNVPTAQVAGADRRASGRVQSQVEDRRSSATAPDKLTLSKGALKNQEAEEKIAREKAARDAANRVAELSKNISDLAQLGVASSAASSAAPSSSPVPAPVPTAAASATSSTPAPGAPAAAPAASGPAAAPAAPTVVATPAPVPAVAPPASAAKASAAPAAPPALETSDSWMDSLRDNPLMPVAAAGLVALLAAFGVYRARQRKKAAELDSAFLESRQQPDSFFGASGGQHVDTSEDENGPASSMSYSPSQLDAAGDVDPVAEADVYLAYGRDLQAEEILKEALRNTPTRIAIHTKLLEIYAKRRDTTSFGPLAANAFELTEGQGPDWEHIAQLGRDIEPDNGLYRSAANAAGGHSGAGALAAATALGTIEAPLSEAMPTESAPLANPSTAPAPLPASASPAPAPTAEVAEAPVPPRSTPESLDLDLDLDLTRGSHLPERAIAAAGGAAAALAAQHASEASAEVAKPDSPDIDLDLDFDLETPADRAASSLTMPAALDLPGQATEDKAAADSDALDFDIDLGQLAEAEPPAAPTVAEAAAAPTAADTGLIEFDLGSLTLDLGDSTPGGAVAAEGASATEPDADDPLATKLALAEEFSSIGDEDGARALAEEVLEEATGSLRARAQRFLAELSS</sequence>
<evidence type="ECO:0000313" key="3">
    <source>
        <dbReference type="EMBL" id="APW37001.1"/>
    </source>
</evidence>
<name>A0A1P8JTG1_9BURK</name>
<accession>A0A1P8JTG1</accession>
<dbReference type="InterPro" id="IPR020011">
    <property type="entry name" value="FimV_C"/>
</dbReference>
<gene>
    <name evidence="3" type="ORF">RD110_07130</name>
</gene>
<protein>
    <recommendedName>
        <fullName evidence="2">FimV N-terminal domain-containing protein</fullName>
    </recommendedName>
</protein>
<dbReference type="EMBL" id="CP019236">
    <property type="protein sequence ID" value="APW37001.1"/>
    <property type="molecule type" value="Genomic_DNA"/>
</dbReference>
<feature type="region of interest" description="Disordered" evidence="1">
    <location>
        <begin position="422"/>
        <end position="464"/>
    </location>
</feature>
<dbReference type="OrthoDB" id="5298707at2"/>
<evidence type="ECO:0000256" key="1">
    <source>
        <dbReference type="SAM" id="MobiDB-lite"/>
    </source>
</evidence>
<dbReference type="NCBIfam" id="TIGR03505">
    <property type="entry name" value="FimV_core"/>
    <property type="match status" value="1"/>
</dbReference>
<dbReference type="KEGG" id="rhy:RD110_07130"/>
<feature type="compositionally biased region" description="Pro residues" evidence="1">
    <location>
        <begin position="173"/>
        <end position="239"/>
    </location>
</feature>
<dbReference type="Gene3D" id="1.20.58.2200">
    <property type="match status" value="1"/>
</dbReference>
<dbReference type="InterPro" id="IPR036779">
    <property type="entry name" value="LysM_dom_sf"/>
</dbReference>
<proteinExistence type="predicted"/>
<dbReference type="NCBIfam" id="TIGR03504">
    <property type="entry name" value="FimV_Cterm"/>
    <property type="match status" value="1"/>
</dbReference>
<feature type="compositionally biased region" description="Basic and acidic residues" evidence="1">
    <location>
        <begin position="382"/>
        <end position="391"/>
    </location>
</feature>
<feature type="compositionally biased region" description="Low complexity" evidence="1">
    <location>
        <begin position="436"/>
        <end position="464"/>
    </location>
</feature>